<dbReference type="Proteomes" id="UP000271008">
    <property type="component" value="Unassembled WGS sequence"/>
</dbReference>
<evidence type="ECO:0000313" key="12">
    <source>
        <dbReference type="Proteomes" id="UP000300926"/>
    </source>
</evidence>
<evidence type="ECO:0000313" key="3">
    <source>
        <dbReference type="EMBL" id="EFL9839265.1"/>
    </source>
</evidence>
<evidence type="ECO:0000313" key="15">
    <source>
        <dbReference type="Proteomes" id="UP000543257"/>
    </source>
</evidence>
<dbReference type="EMBL" id="RQTU01000062">
    <property type="protein sequence ID" value="RRD70494.1"/>
    <property type="molecule type" value="Genomic_DNA"/>
</dbReference>
<dbReference type="InterPro" id="IPR036388">
    <property type="entry name" value="WH-like_DNA-bd_sf"/>
</dbReference>
<evidence type="ECO:0000313" key="4">
    <source>
        <dbReference type="EMBL" id="GCO39763.1"/>
    </source>
</evidence>
<accession>A0A1D7Q1J7</accession>
<dbReference type="EMBL" id="AATJKW010000043">
    <property type="protein sequence ID" value="EFL9839265.1"/>
    <property type="molecule type" value="Genomic_DNA"/>
</dbReference>
<reference evidence="5" key="2">
    <citation type="journal article" date="2018" name="Genome Biol.">
        <title>SKESA: strategic k-mer extension for scrupulous assemblies.</title>
        <authorList>
            <person name="Souvorov A."/>
            <person name="Agarwala R."/>
            <person name="Lipman D.J."/>
        </authorList>
    </citation>
    <scope>NUCLEOTIDE SEQUENCE [LARGE SCALE GENOMIC DNA]</scope>
    <source>
        <strain evidence="5">EC00605</strain>
        <strain>ecoli[ST-219]</strain>
        <strain evidence="6">Ecoli[ST-219]</strain>
    </source>
</reference>
<evidence type="ECO:0000313" key="8">
    <source>
        <dbReference type="EMBL" id="MBZ4695773.1"/>
    </source>
</evidence>
<evidence type="ECO:0000313" key="1">
    <source>
        <dbReference type="EMBL" id="ATP24331.1"/>
    </source>
</evidence>
<reference evidence="5" key="7">
    <citation type="submission" date="2019-09" db="EMBL/GenBank/DDBJ databases">
        <authorList>
            <consortium name="NCBI Pathogen Detection Project"/>
        </authorList>
    </citation>
    <scope>NUCLEOTIDE SEQUENCE</scope>
    <source>
        <strain evidence="5">EC00605</strain>
        <strain evidence="6">Ecoli[ST-219]</strain>
    </source>
</reference>
<reference evidence="4 12" key="3">
    <citation type="submission" date="2018-04" db="EMBL/GenBank/DDBJ databases">
        <title>Large scale genomics of bovine and human commensal E. coli to reveal the emerging process of EHEC.</title>
        <authorList>
            <person name="Arimizu Y."/>
            <person name="Ogura Y."/>
        </authorList>
    </citation>
    <scope>NUCLEOTIDE SEQUENCE [LARGE SCALE GENOMIC DNA]</scope>
    <source>
        <strain evidence="4 12">ECSC038</strain>
    </source>
</reference>
<evidence type="ECO:0000313" key="14">
    <source>
        <dbReference type="Proteomes" id="UP000538406"/>
    </source>
</evidence>
<dbReference type="Proteomes" id="UP000538406">
    <property type="component" value="Unassembled WGS sequence"/>
</dbReference>
<sequence>MKIVQTSLSESVTQHLAERILCGELPAGSVLPGENELATVSRGG</sequence>
<reference evidence="1 10" key="1">
    <citation type="submission" date="2017-10" db="EMBL/GenBank/DDBJ databases">
        <title>Genome and in vitro analysis of Escherichia coli resistant to antibiotic.</title>
        <authorList>
            <person name="Pereira U.P."/>
            <person name="Facimoto C.T."/>
            <person name="Campos P.A."/>
            <person name="Araujo B.F."/>
            <person name="Royer S."/>
            <person name="Goncalves I.R."/>
            <person name="Ferreira M.L."/>
            <person name="Gontijo P."/>
            <person name="Ribas R.M."/>
        </authorList>
    </citation>
    <scope>NUCLEOTIDE SEQUENCE [LARGE SCALE GENOMIC DNA]</scope>
    <source>
        <strain evidence="1 10">UFU_EC98</strain>
    </source>
</reference>
<dbReference type="EMBL" id="JABFNF010000035">
    <property type="protein sequence ID" value="MBA1889211.1"/>
    <property type="molecule type" value="Genomic_DNA"/>
</dbReference>
<protein>
    <submittedName>
        <fullName evidence="7">GntR family transcriptional regulator</fullName>
    </submittedName>
</protein>
<dbReference type="EMBL" id="DABGZR010000053">
    <property type="protein sequence ID" value="HAJ0998576.1"/>
    <property type="molecule type" value="Genomic_DNA"/>
</dbReference>
<evidence type="ECO:0000313" key="9">
    <source>
        <dbReference type="EMBL" id="RRD70494.1"/>
    </source>
</evidence>
<dbReference type="EMBL" id="DABGKZ010000073">
    <property type="protein sequence ID" value="HAJ5153101.1"/>
    <property type="molecule type" value="Genomic_DNA"/>
</dbReference>
<reference evidence="9 11" key="6">
    <citation type="submission" date="2018-11" db="EMBL/GenBank/DDBJ databases">
        <title>Enterobacteriaceae from Patient.</title>
        <authorList>
            <person name="Shen C."/>
            <person name="Yang Y."/>
            <person name="Tian G."/>
        </authorList>
    </citation>
    <scope>NUCLEOTIDE SEQUENCE [LARGE SCALE GENOMIC DNA]</scope>
    <source>
        <strain evidence="9 11">GBGD28</strain>
    </source>
</reference>
<reference evidence="7 13" key="8">
    <citation type="submission" date="2020-05" db="EMBL/GenBank/DDBJ databases">
        <title>Epidemiological investigations into extended-spectrum beta-lactam resistant Escherichia coli ST457 carried by Australian Silver gulls identified clonal lineages that cause ExPEC disease.</title>
        <authorList>
            <person name="Nesporova K."/>
            <person name="Wyrsch E.R."/>
            <person name="Valcek A."/>
            <person name="Bitar I."/>
            <person name="Chaw K."/>
            <person name="Harris P."/>
            <person name="Hrabak J."/>
            <person name="Djordjevic S.P."/>
            <person name="Dolejska M."/>
        </authorList>
    </citation>
    <scope>NUCLEOTIDE SEQUENCE [LARGE SCALE GENOMIC DNA]</scope>
    <source>
        <strain evidence="7 13">CE1966</strain>
    </source>
</reference>
<dbReference type="Gene3D" id="1.10.10.10">
    <property type="entry name" value="Winged helix-like DNA-binding domain superfamily/Winged helix DNA-binding domain"/>
    <property type="match status" value="1"/>
</dbReference>
<dbReference type="SUPFAM" id="SSF46785">
    <property type="entry name" value="Winged helix' DNA-binding domain"/>
    <property type="match status" value="1"/>
</dbReference>
<reference evidence="3 15" key="4">
    <citation type="submission" date="2018-08" db="EMBL/GenBank/DDBJ databases">
        <authorList>
            <consortium name="GenomeTrakr network: Whole genome sequencing for foodborne pathogen traceback"/>
        </authorList>
    </citation>
    <scope>NUCLEOTIDE SEQUENCE [LARGE SCALE GENOMIC DNA]</scope>
    <source>
        <strain evidence="3 15">AZ-TG73583</strain>
    </source>
</reference>
<dbReference type="RefSeq" id="WP_000706914.1">
    <property type="nucleotide sequence ID" value="NZ_AP021933.1"/>
</dbReference>
<proteinExistence type="predicted"/>
<evidence type="ECO:0000313" key="6">
    <source>
        <dbReference type="EMBL" id="HAJ5153101.1"/>
    </source>
</evidence>
<dbReference type="AlphaFoldDB" id="A0A1D7Q1J7"/>
<evidence type="ECO:0000313" key="11">
    <source>
        <dbReference type="Proteomes" id="UP000271008"/>
    </source>
</evidence>
<dbReference type="Proteomes" id="UP000300926">
    <property type="component" value="Unassembled WGS sequence"/>
</dbReference>
<organism evidence="7 13">
    <name type="scientific">Escherichia coli</name>
    <dbReference type="NCBI Taxonomy" id="562"/>
    <lineage>
        <taxon>Bacteria</taxon>
        <taxon>Pseudomonadati</taxon>
        <taxon>Pseudomonadota</taxon>
        <taxon>Gammaproteobacteria</taxon>
        <taxon>Enterobacterales</taxon>
        <taxon>Enterobacteriaceae</taxon>
        <taxon>Escherichia</taxon>
    </lineage>
</organism>
<name>A0A1D7Q1J7_ECOLX</name>
<reference evidence="8 10" key="9">
    <citation type="submission" date="2020-06" db="EMBL/GenBank/DDBJ databases">
        <title>Genomic analysis of Escherichia coli Ec98 resistant to antibiotic.</title>
        <authorList>
            <person name="Campos L."/>
        </authorList>
    </citation>
    <scope>NUCLEOTIDE SEQUENCE [LARGE SCALE GENOMIC DNA]</scope>
    <source>
        <strain evidence="8 10">UFU_EC98</strain>
    </source>
</reference>
<dbReference type="EMBL" id="JACCJF010000039">
    <property type="protein sequence ID" value="MBZ4695773.1"/>
    <property type="molecule type" value="Genomic_DNA"/>
</dbReference>
<evidence type="ECO:0000313" key="5">
    <source>
        <dbReference type="EMBL" id="HAJ0998576.1"/>
    </source>
</evidence>
<dbReference type="Proteomes" id="UP000523197">
    <property type="component" value="Unassembled WGS sequence"/>
</dbReference>
<evidence type="ECO:0000313" key="7">
    <source>
        <dbReference type="EMBL" id="MBA1889211.1"/>
    </source>
</evidence>
<dbReference type="Proteomes" id="UP000840371">
    <property type="component" value="Unassembled WGS sequence"/>
</dbReference>
<evidence type="ECO:0000313" key="2">
    <source>
        <dbReference type="EMBL" id="EFC3527032.1"/>
    </source>
</evidence>
<gene>
    <name evidence="1" type="ORF">CQ842_12385</name>
    <name evidence="8" type="ORF">CQ842_22500</name>
    <name evidence="2" type="ORF">CTR35_004268</name>
    <name evidence="9" type="ORF">EIA08_25890</name>
    <name evidence="3" type="ORF">EN85_004330</name>
    <name evidence="4" type="ORF">ExPECSC038_03823</name>
    <name evidence="5" type="ORF">HL601_23835</name>
    <name evidence="7" type="ORF">HLX92_23930</name>
    <name evidence="6" type="ORF">HLZ50_24280</name>
</gene>
<reference evidence="2 14" key="5">
    <citation type="submission" date="2018-08" db="EMBL/GenBank/DDBJ databases">
        <authorList>
            <consortium name="NARMS: The National Antimicrobial Resistance Monitoring System"/>
        </authorList>
    </citation>
    <scope>NUCLEOTIDE SEQUENCE [LARGE SCALE GENOMIC DNA]</scope>
    <source>
        <strain evidence="2 14">FSIS11705178</strain>
    </source>
</reference>
<dbReference type="InterPro" id="IPR036390">
    <property type="entry name" value="WH_DNA-bd_sf"/>
</dbReference>
<dbReference type="EMBL" id="AASHPR010000057">
    <property type="protein sequence ID" value="EFC3527032.1"/>
    <property type="molecule type" value="Genomic_DNA"/>
</dbReference>
<dbReference type="Proteomes" id="UP000543257">
    <property type="component" value="Unassembled WGS sequence"/>
</dbReference>
<dbReference type="EMBL" id="CP024092">
    <property type="protein sequence ID" value="ATP24331.1"/>
    <property type="molecule type" value="Genomic_DNA"/>
</dbReference>
<evidence type="ECO:0000313" key="10">
    <source>
        <dbReference type="Proteomes" id="UP000225264"/>
    </source>
</evidence>
<dbReference type="Proteomes" id="UP000225264">
    <property type="component" value="Unassembled WGS sequence"/>
</dbReference>
<dbReference type="EMBL" id="BFIH01000067">
    <property type="protein sequence ID" value="GCO39763.1"/>
    <property type="molecule type" value="Genomic_DNA"/>
</dbReference>
<evidence type="ECO:0000313" key="13">
    <source>
        <dbReference type="Proteomes" id="UP000523197"/>
    </source>
</evidence>